<name>M0LYI5_9EURY</name>
<dbReference type="AlphaFoldDB" id="M0LYI5"/>
<keyword evidence="2" id="KW-1185">Reference proteome</keyword>
<evidence type="ECO:0008006" key="3">
    <source>
        <dbReference type="Google" id="ProtNLM"/>
    </source>
</evidence>
<dbReference type="RefSeq" id="WP_007694581.1">
    <property type="nucleotide sequence ID" value="NZ_AJRK01000415.1"/>
</dbReference>
<protein>
    <recommendedName>
        <fullName evidence="3">DUF35 domain-containing protein</fullName>
    </recommendedName>
</protein>
<organism evidence="1 2">
    <name type="scientific">Halococcus hamelinensis 100A6</name>
    <dbReference type="NCBI Taxonomy" id="1132509"/>
    <lineage>
        <taxon>Archaea</taxon>
        <taxon>Methanobacteriati</taxon>
        <taxon>Methanobacteriota</taxon>
        <taxon>Stenosarchaea group</taxon>
        <taxon>Halobacteria</taxon>
        <taxon>Halobacteriales</taxon>
        <taxon>Halococcaceae</taxon>
        <taxon>Halococcus</taxon>
    </lineage>
</organism>
<comment type="caution">
    <text evidence="1">The sequence shown here is derived from an EMBL/GenBank/DDBJ whole genome shotgun (WGS) entry which is preliminary data.</text>
</comment>
<evidence type="ECO:0000313" key="1">
    <source>
        <dbReference type="EMBL" id="EMA37170.1"/>
    </source>
</evidence>
<dbReference type="eggNOG" id="arCOG10836">
    <property type="taxonomic scope" value="Archaea"/>
</dbReference>
<accession>M0LYI5</accession>
<dbReference type="OrthoDB" id="204979at2157"/>
<dbReference type="Proteomes" id="UP000011566">
    <property type="component" value="Unassembled WGS sequence"/>
</dbReference>
<evidence type="ECO:0000313" key="2">
    <source>
        <dbReference type="Proteomes" id="UP000011566"/>
    </source>
</evidence>
<sequence>MRDVFRKLGREAERFKQNMDDTEENADYGCKECKARFATNRERCPNCGSEEVVPTKNEEESV</sequence>
<dbReference type="EMBL" id="AOMB01000036">
    <property type="protein sequence ID" value="EMA37170.1"/>
    <property type="molecule type" value="Genomic_DNA"/>
</dbReference>
<reference evidence="1 2" key="1">
    <citation type="journal article" date="2014" name="PLoS Genet.">
        <title>Phylogenetically driven sequencing of extremely halophilic archaea reveals strategies for static and dynamic osmo-response.</title>
        <authorList>
            <person name="Becker E.A."/>
            <person name="Seitzer P.M."/>
            <person name="Tritt A."/>
            <person name="Larsen D."/>
            <person name="Krusor M."/>
            <person name="Yao A.I."/>
            <person name="Wu D."/>
            <person name="Madern D."/>
            <person name="Eisen J.A."/>
            <person name="Darling A.E."/>
            <person name="Facciotti M.T."/>
        </authorList>
    </citation>
    <scope>NUCLEOTIDE SEQUENCE [LARGE SCALE GENOMIC DNA]</scope>
    <source>
        <strain evidence="1 2">100A6</strain>
    </source>
</reference>
<gene>
    <name evidence="1" type="ORF">C447_13162</name>
</gene>
<proteinExistence type="predicted"/>